<protein>
    <submittedName>
        <fullName evidence="1">Thiol-disulfide oxidoreductase DCC</fullName>
    </submittedName>
</protein>
<gene>
    <name evidence="1" type="ordered locus">AMEC673_10730</name>
</gene>
<accession>A0AB32ZZW3</accession>
<dbReference type="EMBL" id="CP003844">
    <property type="protein sequence ID" value="AFT74838.1"/>
    <property type="molecule type" value="Genomic_DNA"/>
</dbReference>
<dbReference type="Proteomes" id="UP000006296">
    <property type="component" value="Chromosome"/>
</dbReference>
<dbReference type="PANTHER" id="PTHR33639">
    <property type="entry name" value="THIOL-DISULFIDE OXIDOREDUCTASE DCC"/>
    <property type="match status" value="1"/>
</dbReference>
<dbReference type="AlphaFoldDB" id="A0AB32ZZW3"/>
<dbReference type="GO" id="GO:0015035">
    <property type="term" value="F:protein-disulfide reductase activity"/>
    <property type="evidence" value="ECO:0007669"/>
    <property type="project" value="InterPro"/>
</dbReference>
<evidence type="ECO:0000313" key="2">
    <source>
        <dbReference type="Proteomes" id="UP000006296"/>
    </source>
</evidence>
<dbReference type="PANTHER" id="PTHR33639:SF2">
    <property type="entry name" value="DUF393 DOMAIN-CONTAINING PROTEIN"/>
    <property type="match status" value="1"/>
</dbReference>
<sequence length="136" mass="15799">MEDKDLVIYDGVCNFCNGAVAFILKRDKTERFIFSPMQSEYAQEVIERYKVDTVGVDTFMLVKNGNVFLWSDAALEIAKDLTGFWFLFGVTKILPRSFRDFFYRIFARNRIKLFGGTKHCQIPDKKVVGRFRGLAM</sequence>
<dbReference type="RefSeq" id="WP_014976711.1">
    <property type="nucleotide sequence ID" value="NC_018678.1"/>
</dbReference>
<dbReference type="InterPro" id="IPR052927">
    <property type="entry name" value="DCC_oxidoreductase"/>
</dbReference>
<evidence type="ECO:0000313" key="1">
    <source>
        <dbReference type="EMBL" id="AFT74838.1"/>
    </source>
</evidence>
<dbReference type="KEGG" id="amg:AMEC673_10730"/>
<reference evidence="2" key="1">
    <citation type="journal article" date="2012" name="Sci. Rep.">
        <title>Genomes of surface isolates of Alteromonas macleodii: the life of a widespread marine opportunistic copiotroph.</title>
        <authorList>
            <person name="Lopez-Perez M."/>
            <person name="Gonzaga A."/>
            <person name="Martin-Cuadrado A.B."/>
            <person name="Onyshchenko O."/>
            <person name="Ghavidel A."/>
            <person name="Ghai R."/>
            <person name="Rodriguez-Valera F."/>
        </authorList>
    </citation>
    <scope>NUCLEOTIDE SEQUENCE [LARGE SCALE GENOMIC DNA]</scope>
    <source>
        <strain evidence="2">English Channel 673</strain>
    </source>
</reference>
<name>A0AB32ZZW3_ALTME</name>
<dbReference type="Pfam" id="PF04134">
    <property type="entry name" value="DCC1-like"/>
    <property type="match status" value="1"/>
</dbReference>
<proteinExistence type="predicted"/>
<organism evidence="1 2">
    <name type="scientific">Alteromonas macleodii (strain English Channel 673)</name>
    <dbReference type="NCBI Taxonomy" id="1004788"/>
    <lineage>
        <taxon>Bacteria</taxon>
        <taxon>Pseudomonadati</taxon>
        <taxon>Pseudomonadota</taxon>
        <taxon>Gammaproteobacteria</taxon>
        <taxon>Alteromonadales</taxon>
        <taxon>Alteromonadaceae</taxon>
        <taxon>Alteromonas/Salinimonas group</taxon>
        <taxon>Alteromonas</taxon>
    </lineage>
</organism>
<dbReference type="InterPro" id="IPR007263">
    <property type="entry name" value="DCC1-like"/>
</dbReference>